<dbReference type="EMBL" id="DS995724">
    <property type="protein sequence ID" value="EGE02972.1"/>
    <property type="molecule type" value="Genomic_DNA"/>
</dbReference>
<keyword evidence="2" id="KW-1185">Reference proteome</keyword>
<accession>F2PM54</accession>
<name>F2PM54_TRIEC</name>
<gene>
    <name evidence="1" type="ORF">TEQG_02010</name>
</gene>
<organism evidence="1 2">
    <name type="scientific">Trichophyton equinum (strain ATCC MYA-4606 / CBS 127.97)</name>
    <name type="common">Horse ringworm fungus</name>
    <dbReference type="NCBI Taxonomy" id="559882"/>
    <lineage>
        <taxon>Eukaryota</taxon>
        <taxon>Fungi</taxon>
        <taxon>Dikarya</taxon>
        <taxon>Ascomycota</taxon>
        <taxon>Pezizomycotina</taxon>
        <taxon>Eurotiomycetes</taxon>
        <taxon>Eurotiomycetidae</taxon>
        <taxon>Onygenales</taxon>
        <taxon>Arthrodermataceae</taxon>
        <taxon>Trichophyton</taxon>
    </lineage>
</organism>
<evidence type="ECO:0000313" key="1">
    <source>
        <dbReference type="EMBL" id="EGE02972.1"/>
    </source>
</evidence>
<proteinExistence type="predicted"/>
<dbReference type="AlphaFoldDB" id="F2PM54"/>
<evidence type="ECO:0000313" key="2">
    <source>
        <dbReference type="Proteomes" id="UP000009169"/>
    </source>
</evidence>
<dbReference type="HOGENOM" id="CLU_2098556_0_0_1"/>
<protein>
    <submittedName>
        <fullName evidence="1">Uncharacterized protein</fullName>
    </submittedName>
</protein>
<reference evidence="2" key="1">
    <citation type="journal article" date="2012" name="MBio">
        <title>Comparative genome analysis of Trichophyton rubrum and related dermatophytes reveals candidate genes involved in infection.</title>
        <authorList>
            <person name="Martinez D.A."/>
            <person name="Oliver B.G."/>
            <person name="Graeser Y."/>
            <person name="Goldberg J.M."/>
            <person name="Li W."/>
            <person name="Martinez-Rossi N.M."/>
            <person name="Monod M."/>
            <person name="Shelest E."/>
            <person name="Barton R.C."/>
            <person name="Birch E."/>
            <person name="Brakhage A.A."/>
            <person name="Chen Z."/>
            <person name="Gurr S.J."/>
            <person name="Heiman D."/>
            <person name="Heitman J."/>
            <person name="Kosti I."/>
            <person name="Rossi A."/>
            <person name="Saif S."/>
            <person name="Samalova M."/>
            <person name="Saunders C.W."/>
            <person name="Shea T."/>
            <person name="Summerbell R.C."/>
            <person name="Xu J."/>
            <person name="Young S."/>
            <person name="Zeng Q."/>
            <person name="Birren B.W."/>
            <person name="Cuomo C.A."/>
            <person name="White T.C."/>
        </authorList>
    </citation>
    <scope>NUCLEOTIDE SEQUENCE [LARGE SCALE GENOMIC DNA]</scope>
    <source>
        <strain evidence="2">ATCC MYA-4606 / CBS 127.97</strain>
    </source>
</reference>
<sequence length="116" mass="12902">MVIWTTAHGGKTNSKTAEMLVRKGRSCLQLGQAEALEGRIPGSKGLIGGNFAKSSLGSWYMRIAIRKGVERVTFRSQIHPSCFLLMTEESSTLCILYPDSLNIILPEIKEKLSKYR</sequence>
<dbReference type="VEuPathDB" id="FungiDB:TEQG_02010"/>
<dbReference type="Proteomes" id="UP000009169">
    <property type="component" value="Unassembled WGS sequence"/>
</dbReference>